<dbReference type="Gramene" id="scaffold_300461.1">
    <property type="protein sequence ID" value="scaffold_300461.1"/>
    <property type="gene ID" value="scaffold_300461.1"/>
</dbReference>
<dbReference type="KEGG" id="aly:9318428"/>
<name>D7L270_ARALL</name>
<organism evidence="2">
    <name type="scientific">Arabidopsis lyrata subsp. lyrata</name>
    <name type="common">Lyre-leaved rock-cress</name>
    <dbReference type="NCBI Taxonomy" id="81972"/>
    <lineage>
        <taxon>Eukaryota</taxon>
        <taxon>Viridiplantae</taxon>
        <taxon>Streptophyta</taxon>
        <taxon>Embryophyta</taxon>
        <taxon>Tracheophyta</taxon>
        <taxon>Spermatophyta</taxon>
        <taxon>Magnoliopsida</taxon>
        <taxon>eudicotyledons</taxon>
        <taxon>Gunneridae</taxon>
        <taxon>Pentapetalae</taxon>
        <taxon>rosids</taxon>
        <taxon>malvids</taxon>
        <taxon>Brassicales</taxon>
        <taxon>Brassicaceae</taxon>
        <taxon>Camelineae</taxon>
        <taxon>Arabidopsis</taxon>
    </lineage>
</organism>
<dbReference type="EMBL" id="GL348715">
    <property type="protein sequence ID" value="EFH58620.1"/>
    <property type="molecule type" value="Genomic_DNA"/>
</dbReference>
<dbReference type="HOGENOM" id="CLU_2430055_0_0_1"/>
<keyword evidence="2" id="KW-1185">Reference proteome</keyword>
<dbReference type="AlphaFoldDB" id="D7L270"/>
<proteinExistence type="predicted"/>
<sequence length="91" mass="9983">MVASLSNCNILASEIKPTGRIGNMCKQICSETYGNGYVPRTVGRLASHPDNVLLLLLWKINVVATSDTIRSCFALIYMFSLSSTCHNTQTQ</sequence>
<accession>D7L270</accession>
<protein>
    <submittedName>
        <fullName evidence="1">Uncharacterized protein</fullName>
    </submittedName>
</protein>
<gene>
    <name evidence="1" type="ORF">ARALYDRAFT_896491</name>
</gene>
<dbReference type="Proteomes" id="UP000008694">
    <property type="component" value="Unassembled WGS sequence"/>
</dbReference>
<evidence type="ECO:0000313" key="2">
    <source>
        <dbReference type="Proteomes" id="UP000008694"/>
    </source>
</evidence>
<evidence type="ECO:0000313" key="1">
    <source>
        <dbReference type="EMBL" id="EFH58620.1"/>
    </source>
</evidence>
<reference evidence="2" key="1">
    <citation type="journal article" date="2011" name="Nat. Genet.">
        <title>The Arabidopsis lyrata genome sequence and the basis of rapid genome size change.</title>
        <authorList>
            <person name="Hu T.T."/>
            <person name="Pattyn P."/>
            <person name="Bakker E.G."/>
            <person name="Cao J."/>
            <person name="Cheng J.-F."/>
            <person name="Clark R.M."/>
            <person name="Fahlgren N."/>
            <person name="Fawcett J.A."/>
            <person name="Grimwood J."/>
            <person name="Gundlach H."/>
            <person name="Haberer G."/>
            <person name="Hollister J.D."/>
            <person name="Ossowski S."/>
            <person name="Ottilar R.P."/>
            <person name="Salamov A.A."/>
            <person name="Schneeberger K."/>
            <person name="Spannagl M."/>
            <person name="Wang X."/>
            <person name="Yang L."/>
            <person name="Nasrallah M.E."/>
            <person name="Bergelson J."/>
            <person name="Carrington J.C."/>
            <person name="Gaut B.S."/>
            <person name="Schmutz J."/>
            <person name="Mayer K.F.X."/>
            <person name="Van de Peer Y."/>
            <person name="Grigoriev I.V."/>
            <person name="Nordborg M."/>
            <person name="Weigel D."/>
            <person name="Guo Y.-L."/>
        </authorList>
    </citation>
    <scope>NUCLEOTIDE SEQUENCE [LARGE SCALE GENOMIC DNA]</scope>
    <source>
        <strain evidence="2">cv. MN47</strain>
    </source>
</reference>
<dbReference type="OrthoDB" id="1132961at2759"/>